<accession>A0A5J6FDN5</accession>
<evidence type="ECO:0000313" key="5">
    <source>
        <dbReference type="Proteomes" id="UP000326178"/>
    </source>
</evidence>
<evidence type="ECO:0000313" key="4">
    <source>
        <dbReference type="EMBL" id="QEU72980.1"/>
    </source>
</evidence>
<feature type="compositionally biased region" description="Basic residues" evidence="1">
    <location>
        <begin position="30"/>
        <end position="42"/>
    </location>
</feature>
<dbReference type="InterPro" id="IPR022603">
    <property type="entry name" value="DUF3152"/>
</dbReference>
<keyword evidence="2" id="KW-1133">Transmembrane helix</keyword>
<dbReference type="SUPFAM" id="SSF55486">
    <property type="entry name" value="Metalloproteases ('zincins'), catalytic domain"/>
    <property type="match status" value="1"/>
</dbReference>
<protein>
    <submittedName>
        <fullName evidence="4">DUF3152 domain-containing protein</fullName>
    </submittedName>
</protein>
<evidence type="ECO:0000259" key="3">
    <source>
        <dbReference type="Pfam" id="PF11350"/>
    </source>
</evidence>
<keyword evidence="2" id="KW-0812">Transmembrane</keyword>
<name>A0A5J6FDN5_9ACTN</name>
<dbReference type="AlphaFoldDB" id="A0A5J6FDN5"/>
<feature type="compositionally biased region" description="Low complexity" evidence="1">
    <location>
        <begin position="20"/>
        <end position="29"/>
    </location>
</feature>
<evidence type="ECO:0000256" key="2">
    <source>
        <dbReference type="SAM" id="Phobius"/>
    </source>
</evidence>
<proteinExistence type="predicted"/>
<dbReference type="EMBL" id="CP023702">
    <property type="protein sequence ID" value="QEU72980.1"/>
    <property type="molecule type" value="Genomic_DNA"/>
</dbReference>
<organism evidence="4 5">
    <name type="scientific">Streptomyces nitrosporeus</name>
    <dbReference type="NCBI Taxonomy" id="28894"/>
    <lineage>
        <taxon>Bacteria</taxon>
        <taxon>Bacillati</taxon>
        <taxon>Actinomycetota</taxon>
        <taxon>Actinomycetes</taxon>
        <taxon>Kitasatosporales</taxon>
        <taxon>Streptomycetaceae</taxon>
        <taxon>Streptomyces</taxon>
    </lineage>
</organism>
<feature type="region of interest" description="Disordered" evidence="1">
    <location>
        <begin position="80"/>
        <end position="147"/>
    </location>
</feature>
<feature type="domain" description="DUF3152" evidence="3">
    <location>
        <begin position="126"/>
        <end position="288"/>
    </location>
</feature>
<reference evidence="4 5" key="1">
    <citation type="submission" date="2017-09" db="EMBL/GenBank/DDBJ databases">
        <authorList>
            <person name="Lee N."/>
            <person name="Cho B.-K."/>
        </authorList>
    </citation>
    <scope>NUCLEOTIDE SEQUENCE [LARGE SCALE GENOMIC DNA]</scope>
    <source>
        <strain evidence="4 5">ATCC 12769</strain>
    </source>
</reference>
<keyword evidence="5" id="KW-1185">Reference proteome</keyword>
<dbReference type="Proteomes" id="UP000326178">
    <property type="component" value="Chromosome"/>
</dbReference>
<feature type="transmembrane region" description="Helical" evidence="2">
    <location>
        <begin position="47"/>
        <end position="65"/>
    </location>
</feature>
<sequence>MHSDRTRRIPDAAGARRRPSAPGAGVPRAQARKRSLARRRRIRRRRATLTSVVVAAVAAAGFLLLRAPWQDDGTAVALDREGQATPSASRSPSPKAPASPEASASPKAPVAPESADGEEEVDPDSVPASGSGTFTVARAGTGPGSGGSAYRVEVEDGIGVDPDSAAEDIAKILADPRGWNEGGTRTFRQVADDSAGLVVKIGTPATTDRLCGQYSLDTGGEVNCRGGKNVMVNLRRWLLGSPTFDGTPKEYRALIINHEVGHWLGHGHETCPGAGQPAPAMMQQIKGLKGCVSNAWPYTRDGRYLGGPPVP</sequence>
<gene>
    <name evidence="4" type="ORF">CP967_14050</name>
</gene>
<feature type="compositionally biased region" description="Basic and acidic residues" evidence="1">
    <location>
        <begin position="1"/>
        <end position="10"/>
    </location>
</feature>
<keyword evidence="2" id="KW-0472">Membrane</keyword>
<feature type="compositionally biased region" description="Low complexity" evidence="1">
    <location>
        <begin position="86"/>
        <end position="114"/>
    </location>
</feature>
<evidence type="ECO:0000256" key="1">
    <source>
        <dbReference type="SAM" id="MobiDB-lite"/>
    </source>
</evidence>
<feature type="region of interest" description="Disordered" evidence="1">
    <location>
        <begin position="1"/>
        <end position="42"/>
    </location>
</feature>
<dbReference type="RefSeq" id="WP_150488303.1">
    <property type="nucleotide sequence ID" value="NZ_BMUV01000016.1"/>
</dbReference>
<dbReference type="OrthoDB" id="9779865at2"/>
<dbReference type="Pfam" id="PF11350">
    <property type="entry name" value="DUF3152"/>
    <property type="match status" value="1"/>
</dbReference>
<dbReference type="KEGG" id="snk:CP967_14050"/>